<dbReference type="Gene3D" id="2.170.130.10">
    <property type="entry name" value="TonB-dependent receptor, plug domain"/>
    <property type="match status" value="1"/>
</dbReference>
<reference evidence="4 5" key="1">
    <citation type="submission" date="2018-06" db="EMBL/GenBank/DDBJ databases">
        <authorList>
            <consortium name="Pathogen Informatics"/>
            <person name="Doyle S."/>
        </authorList>
    </citation>
    <scope>NUCLEOTIDE SEQUENCE [LARGE SCALE GENOMIC DNA]</scope>
    <source>
        <strain evidence="4 5">NCTC10717</strain>
    </source>
</reference>
<evidence type="ECO:0000256" key="2">
    <source>
        <dbReference type="ARBA" id="ARBA00023136"/>
    </source>
</evidence>
<evidence type="ECO:0000313" key="5">
    <source>
        <dbReference type="Proteomes" id="UP000254575"/>
    </source>
</evidence>
<comment type="subcellular location">
    <subcellularLocation>
        <location evidence="1">Cell outer membrane</location>
    </subcellularLocation>
</comment>
<dbReference type="OrthoDB" id="6046653at2"/>
<dbReference type="EMBL" id="UHIA01000004">
    <property type="protein sequence ID" value="SUO98398.1"/>
    <property type="molecule type" value="Genomic_DNA"/>
</dbReference>
<evidence type="ECO:0000313" key="4">
    <source>
        <dbReference type="EMBL" id="SUO98398.1"/>
    </source>
</evidence>
<dbReference type="InterPro" id="IPR036942">
    <property type="entry name" value="Beta-barrel_TonB_sf"/>
</dbReference>
<dbReference type="Proteomes" id="UP000254575">
    <property type="component" value="Unassembled WGS sequence"/>
</dbReference>
<proteinExistence type="predicted"/>
<evidence type="ECO:0000256" key="3">
    <source>
        <dbReference type="ARBA" id="ARBA00023237"/>
    </source>
</evidence>
<dbReference type="InterPro" id="IPR037066">
    <property type="entry name" value="Plug_dom_sf"/>
</dbReference>
<accession>A0A380N1I0</accession>
<keyword evidence="2" id="KW-0472">Membrane</keyword>
<name>A0A380N1I0_9GAMM</name>
<dbReference type="RefSeq" id="WP_115219232.1">
    <property type="nucleotide sequence ID" value="NZ_UHIA01000004.1"/>
</dbReference>
<dbReference type="Gene3D" id="2.40.170.20">
    <property type="entry name" value="TonB-dependent receptor, beta-barrel domain"/>
    <property type="match status" value="1"/>
</dbReference>
<organism evidence="4 5">
    <name type="scientific">Suttonella indologenes</name>
    <dbReference type="NCBI Taxonomy" id="13276"/>
    <lineage>
        <taxon>Bacteria</taxon>
        <taxon>Pseudomonadati</taxon>
        <taxon>Pseudomonadota</taxon>
        <taxon>Gammaproteobacteria</taxon>
        <taxon>Cardiobacteriales</taxon>
        <taxon>Cardiobacteriaceae</taxon>
        <taxon>Suttonella</taxon>
    </lineage>
</organism>
<dbReference type="GO" id="GO:0009279">
    <property type="term" value="C:cell outer membrane"/>
    <property type="evidence" value="ECO:0007669"/>
    <property type="project" value="UniProtKB-SubCell"/>
</dbReference>
<gene>
    <name evidence="4" type="primary">bhuA</name>
    <name evidence="4" type="ORF">NCTC10717_02143</name>
</gene>
<sequence>MGQDQIDYVVDDTSSSSQIFHHQGRFSLDPALVKVVAIEKGTGSASAGFGATNGRIEARTVDAADLLLEGKDVGVRISGGVNSNEGANTGLAVYGRANGFDGIVIGNWVKEKNYEDGNGNKAPHNALGNRSFLAKGAYRINENNRIELSHRREEQYGTRALREEFFTSSNNAPNHRHRTTDTTNLSYAGRQLGVLGSLDANVFHITSEQKNKSINPSLKHGITH</sequence>
<evidence type="ECO:0000256" key="1">
    <source>
        <dbReference type="ARBA" id="ARBA00004442"/>
    </source>
</evidence>
<dbReference type="AlphaFoldDB" id="A0A380N1I0"/>
<keyword evidence="5" id="KW-1185">Reference proteome</keyword>
<dbReference type="SUPFAM" id="SSF56935">
    <property type="entry name" value="Porins"/>
    <property type="match status" value="1"/>
</dbReference>
<protein>
    <submittedName>
        <fullName evidence="4">Brucella heme uptake protein A</fullName>
    </submittedName>
</protein>
<keyword evidence="3" id="KW-0998">Cell outer membrane</keyword>